<keyword evidence="3" id="KW-1015">Disulfide bond</keyword>
<organism evidence="8 9">
    <name type="scientific">Nothoprocta perdicaria</name>
    <name type="common">Chilean tinamou</name>
    <name type="synonym">Crypturus perdicarius</name>
    <dbReference type="NCBI Taxonomy" id="30464"/>
    <lineage>
        <taxon>Eukaryota</taxon>
        <taxon>Metazoa</taxon>
        <taxon>Chordata</taxon>
        <taxon>Craniata</taxon>
        <taxon>Vertebrata</taxon>
        <taxon>Euteleostomi</taxon>
        <taxon>Archelosauria</taxon>
        <taxon>Archosauria</taxon>
        <taxon>Dinosauria</taxon>
        <taxon>Saurischia</taxon>
        <taxon>Theropoda</taxon>
        <taxon>Coelurosauria</taxon>
        <taxon>Aves</taxon>
        <taxon>Palaeognathae</taxon>
        <taxon>Tinamiformes</taxon>
        <taxon>Tinamidae</taxon>
        <taxon>Nothoprocta</taxon>
    </lineage>
</organism>
<evidence type="ECO:0000256" key="3">
    <source>
        <dbReference type="ARBA" id="ARBA00023157"/>
    </source>
</evidence>
<evidence type="ECO:0000256" key="4">
    <source>
        <dbReference type="ARBA" id="ARBA00023180"/>
    </source>
</evidence>
<dbReference type="SUPFAM" id="SSF57535">
    <property type="entry name" value="Complement control module/SCR domain"/>
    <property type="match status" value="3"/>
</dbReference>
<dbReference type="CDD" id="cd00033">
    <property type="entry name" value="CCP"/>
    <property type="match status" value="3"/>
</dbReference>
<evidence type="ECO:0000313" key="8">
    <source>
        <dbReference type="Ensembl" id="ENSNPEP00000010254.1"/>
    </source>
</evidence>
<protein>
    <recommendedName>
        <fullName evidence="7">Sushi domain-containing protein</fullName>
    </recommendedName>
</protein>
<sequence length="363" mass="39191">RSCARPRAPGASPTRAAQVRPGCCLHPLHPRLCGHLALPGCGTPPTLLFAELNKEHKNQTEFPTGTTVKYSCGPGYAKHPQIPPTITCLENQTWSDPQEFCKRKSCRYCHLLQWQCGHQSLWLGRCFSLSVPPSSCFVPGKRCEHPGEPENGRVIVTTDVMFGSTVNYTCEEGFRLVGPAQRRCVISEAGKSVVWSGDVPACQRKYPPPPDIPRGTHSGRHTDNFSFAAVVTYTCEPGHALTGEASIFCTTEDGLHGVWSAPPPRERAGEQVPEQVPVPPSDTHSITSSSFPLLFQGCSACPHQTLLVGSTAAIPRTPLPWEHSCTTAASLASSLLGMSLSVVRHTEPGAVLYLAAKVCPCSY</sequence>
<dbReference type="PANTHER" id="PTHR45656:SF3">
    <property type="entry name" value="CUB AND SUSHI DOMAIN-CONTAINING PROTEIN 1"/>
    <property type="match status" value="1"/>
</dbReference>
<feature type="domain" description="Sushi" evidence="7">
    <location>
        <begin position="205"/>
        <end position="268"/>
    </location>
</feature>
<dbReference type="Pfam" id="PF00084">
    <property type="entry name" value="Sushi"/>
    <property type="match status" value="3"/>
</dbReference>
<dbReference type="PANTHER" id="PTHR45656">
    <property type="entry name" value="PROTEIN CBR-CLEC-78"/>
    <property type="match status" value="1"/>
</dbReference>
<keyword evidence="1 5" id="KW-0768">Sushi</keyword>
<dbReference type="InterPro" id="IPR000436">
    <property type="entry name" value="Sushi_SCR_CCP_dom"/>
</dbReference>
<dbReference type="PROSITE" id="PS50923">
    <property type="entry name" value="SUSHI"/>
    <property type="match status" value="3"/>
</dbReference>
<evidence type="ECO:0000256" key="2">
    <source>
        <dbReference type="ARBA" id="ARBA00022737"/>
    </source>
</evidence>
<dbReference type="SMART" id="SM00032">
    <property type="entry name" value="CCP"/>
    <property type="match status" value="3"/>
</dbReference>
<proteinExistence type="predicted"/>
<reference evidence="8" key="2">
    <citation type="submission" date="2025-09" db="UniProtKB">
        <authorList>
            <consortium name="Ensembl"/>
        </authorList>
    </citation>
    <scope>IDENTIFICATION</scope>
</reference>
<reference evidence="8" key="1">
    <citation type="submission" date="2025-08" db="UniProtKB">
        <authorList>
            <consortium name="Ensembl"/>
        </authorList>
    </citation>
    <scope>IDENTIFICATION</scope>
</reference>
<dbReference type="InterPro" id="IPR051277">
    <property type="entry name" value="SEZ6_CSMD_C4BPB_Regulators"/>
</dbReference>
<feature type="domain" description="Sushi" evidence="7">
    <location>
        <begin position="141"/>
        <end position="204"/>
    </location>
</feature>
<evidence type="ECO:0000256" key="5">
    <source>
        <dbReference type="PROSITE-ProRule" id="PRU00302"/>
    </source>
</evidence>
<keyword evidence="2" id="KW-0677">Repeat</keyword>
<dbReference type="Gene3D" id="2.10.70.10">
    <property type="entry name" value="Complement Module, domain 1"/>
    <property type="match status" value="3"/>
</dbReference>
<evidence type="ECO:0000256" key="1">
    <source>
        <dbReference type="ARBA" id="ARBA00022659"/>
    </source>
</evidence>
<dbReference type="Proteomes" id="UP000694420">
    <property type="component" value="Unplaced"/>
</dbReference>
<name>A0A8C6ZBN0_NOTPE</name>
<dbReference type="FunFam" id="2.10.70.10:FF:000055">
    <property type="entry name" value="Complement decay-accelerating factor, GPI-anchored"/>
    <property type="match status" value="1"/>
</dbReference>
<evidence type="ECO:0000256" key="6">
    <source>
        <dbReference type="SAM" id="MobiDB-lite"/>
    </source>
</evidence>
<feature type="region of interest" description="Disordered" evidence="6">
    <location>
        <begin position="264"/>
        <end position="283"/>
    </location>
</feature>
<evidence type="ECO:0000259" key="7">
    <source>
        <dbReference type="PROSITE" id="PS50923"/>
    </source>
</evidence>
<comment type="caution">
    <text evidence="5">Lacks conserved residue(s) required for the propagation of feature annotation.</text>
</comment>
<dbReference type="InterPro" id="IPR035976">
    <property type="entry name" value="Sushi/SCR/CCP_sf"/>
</dbReference>
<dbReference type="AlphaFoldDB" id="A0A8C6ZBN0"/>
<dbReference type="Ensembl" id="ENSNPET00000010514.1">
    <property type="protein sequence ID" value="ENSNPEP00000010254.1"/>
    <property type="gene ID" value="ENSNPEG00000007693.1"/>
</dbReference>
<keyword evidence="9" id="KW-1185">Reference proteome</keyword>
<accession>A0A8C6ZBN0</accession>
<feature type="domain" description="Sushi" evidence="7">
    <location>
        <begin position="39"/>
        <end position="103"/>
    </location>
</feature>
<evidence type="ECO:0000313" key="9">
    <source>
        <dbReference type="Proteomes" id="UP000694420"/>
    </source>
</evidence>
<keyword evidence="4" id="KW-0325">Glycoprotein</keyword>